<keyword evidence="6" id="KW-0472">Membrane</keyword>
<dbReference type="AlphaFoldDB" id="A0ABD3NE14"/>
<keyword evidence="4" id="KW-0560">Oxidoreductase</keyword>
<evidence type="ECO:0000256" key="5">
    <source>
        <dbReference type="SAM" id="MobiDB-lite"/>
    </source>
</evidence>
<feature type="chain" id="PRO_5044883984" description="FAD-binding domain-containing protein" evidence="7">
    <location>
        <begin position="24"/>
        <end position="622"/>
    </location>
</feature>
<gene>
    <name evidence="9" type="ORF">ACHAWO_010117</name>
</gene>
<comment type="cofactor">
    <cofactor evidence="1">
        <name>FAD</name>
        <dbReference type="ChEBI" id="CHEBI:57692"/>
    </cofactor>
</comment>
<dbReference type="Pfam" id="PF01494">
    <property type="entry name" value="FAD_binding_3"/>
    <property type="match status" value="1"/>
</dbReference>
<dbReference type="Gene3D" id="3.50.50.60">
    <property type="entry name" value="FAD/NAD(P)-binding domain"/>
    <property type="match status" value="1"/>
</dbReference>
<reference evidence="9 10" key="1">
    <citation type="submission" date="2024-10" db="EMBL/GenBank/DDBJ databases">
        <title>Updated reference genomes for cyclostephanoid diatoms.</title>
        <authorList>
            <person name="Roberts W.R."/>
            <person name="Alverson A.J."/>
        </authorList>
    </citation>
    <scope>NUCLEOTIDE SEQUENCE [LARGE SCALE GENOMIC DNA]</scope>
    <source>
        <strain evidence="9 10">AJA010-31</strain>
    </source>
</reference>
<evidence type="ECO:0000256" key="2">
    <source>
        <dbReference type="ARBA" id="ARBA00022630"/>
    </source>
</evidence>
<evidence type="ECO:0000256" key="6">
    <source>
        <dbReference type="SAM" id="Phobius"/>
    </source>
</evidence>
<dbReference type="GO" id="GO:0016491">
    <property type="term" value="F:oxidoreductase activity"/>
    <property type="evidence" value="ECO:0007669"/>
    <property type="project" value="UniProtKB-KW"/>
</dbReference>
<dbReference type="InterPro" id="IPR002938">
    <property type="entry name" value="FAD-bd"/>
</dbReference>
<keyword evidence="3" id="KW-0274">FAD</keyword>
<dbReference type="Proteomes" id="UP001530400">
    <property type="component" value="Unassembled WGS sequence"/>
</dbReference>
<feature type="compositionally biased region" description="Basic and acidic residues" evidence="5">
    <location>
        <begin position="93"/>
        <end position="108"/>
    </location>
</feature>
<feature type="signal peptide" evidence="7">
    <location>
        <begin position="1"/>
        <end position="23"/>
    </location>
</feature>
<feature type="transmembrane region" description="Helical" evidence="6">
    <location>
        <begin position="597"/>
        <end position="618"/>
    </location>
</feature>
<feature type="domain" description="FAD-binding" evidence="8">
    <location>
        <begin position="505"/>
        <end position="568"/>
    </location>
</feature>
<dbReference type="PANTHER" id="PTHR46496">
    <property type="match status" value="1"/>
</dbReference>
<keyword evidence="6" id="KW-0812">Transmembrane</keyword>
<keyword evidence="7" id="KW-0732">Signal</keyword>
<accession>A0ABD3NE14</accession>
<dbReference type="SUPFAM" id="SSF51905">
    <property type="entry name" value="FAD/NAD(P)-binding domain"/>
    <property type="match status" value="1"/>
</dbReference>
<dbReference type="InterPro" id="IPR036188">
    <property type="entry name" value="FAD/NAD-bd_sf"/>
</dbReference>
<feature type="region of interest" description="Disordered" evidence="5">
    <location>
        <begin position="87"/>
        <end position="108"/>
    </location>
</feature>
<evidence type="ECO:0000313" key="10">
    <source>
        <dbReference type="Proteomes" id="UP001530400"/>
    </source>
</evidence>
<name>A0ABD3NE14_9STRA</name>
<proteinExistence type="predicted"/>
<keyword evidence="6" id="KW-1133">Transmembrane helix</keyword>
<organism evidence="9 10">
    <name type="scientific">Cyclotella atomus</name>
    <dbReference type="NCBI Taxonomy" id="382360"/>
    <lineage>
        <taxon>Eukaryota</taxon>
        <taxon>Sar</taxon>
        <taxon>Stramenopiles</taxon>
        <taxon>Ochrophyta</taxon>
        <taxon>Bacillariophyta</taxon>
        <taxon>Coscinodiscophyceae</taxon>
        <taxon>Thalassiosirophycidae</taxon>
        <taxon>Stephanodiscales</taxon>
        <taxon>Stephanodiscaceae</taxon>
        <taxon>Cyclotella</taxon>
    </lineage>
</organism>
<dbReference type="EMBL" id="JALLPJ020001224">
    <property type="protein sequence ID" value="KAL3773678.1"/>
    <property type="molecule type" value="Genomic_DNA"/>
</dbReference>
<keyword evidence="2" id="KW-0285">Flavoprotein</keyword>
<evidence type="ECO:0000256" key="7">
    <source>
        <dbReference type="SAM" id="SignalP"/>
    </source>
</evidence>
<evidence type="ECO:0000256" key="1">
    <source>
        <dbReference type="ARBA" id="ARBA00001974"/>
    </source>
</evidence>
<evidence type="ECO:0000256" key="3">
    <source>
        <dbReference type="ARBA" id="ARBA00022827"/>
    </source>
</evidence>
<evidence type="ECO:0000256" key="4">
    <source>
        <dbReference type="ARBA" id="ARBA00023002"/>
    </source>
</evidence>
<protein>
    <recommendedName>
        <fullName evidence="8">FAD-binding domain-containing protein</fullName>
    </recommendedName>
</protein>
<dbReference type="PANTHER" id="PTHR46496:SF1">
    <property type="entry name" value="ZEAXANTHIN EPOXIDASE, CHLOROPLASTIC"/>
    <property type="match status" value="1"/>
</dbReference>
<evidence type="ECO:0000259" key="8">
    <source>
        <dbReference type="Pfam" id="PF01494"/>
    </source>
</evidence>
<comment type="caution">
    <text evidence="9">The sequence shown here is derived from an EMBL/GenBank/DDBJ whole genome shotgun (WGS) entry which is preliminary data.</text>
</comment>
<dbReference type="PRINTS" id="PR00420">
    <property type="entry name" value="RNGMNOXGNASE"/>
</dbReference>
<evidence type="ECO:0000313" key="9">
    <source>
        <dbReference type="EMBL" id="KAL3773678.1"/>
    </source>
</evidence>
<keyword evidence="10" id="KW-1185">Reference proteome</keyword>
<sequence length="622" mass="66928">MTKQPLIISTLTIFSLILLTTHGFAPPSTSTFHPQTSLSVIGEQASSIGPATLLRNLKQSLPQIPYLAEGSASPSNKIDIPPHVAAVLSSPEAPKREAENEERTNRIRERAAQASRDAMEMRGMLLGDADLSAWWRTPHPSATSNGGGGRAITKEDPLTILVAGGGLAGLIVASAAHSKGMKVALFEQASSYAPYGGPIQIQSNALRAIQQINPEIYQELIKAGTCTADRVSGLKIGYRKGNKLAGLYDAGDWLVRFDTIGPALEAGLPPTVVVDRPVIQQILVKYGFPEGTVRIASRIVDYEDLKDGKGVVATLEDGTKAYGDVLIGADGIWSQVRKIMHGLDDGAGGFAASGAAGGALDDKEARKLARDTVKIAARADRRFSGFTCYAALAPHRASNIENVSYQILLGEKKYFVSTDGGGERQQWFALIREPAGGVDPEPSEEDPHPKLTRLRKEFACTGSGDEDGNVWDAFALELINASSEEDIKRRDLYDGAPLLTTFDPRRLFSPWAKGPVALCGDAAHPMMPNLGQGGCQATEDGYRLVEELAKVQHTRDVPGALGGYSRVRVIRTAIIQGFAQLGSDLLVDFDLMMTIPLLGPFFLTMTQLSMPFILRFLYTPSF</sequence>